<dbReference type="EMBL" id="LXQA010019401">
    <property type="protein sequence ID" value="MCH90953.1"/>
    <property type="molecule type" value="Genomic_DNA"/>
</dbReference>
<reference evidence="2 3" key="1">
    <citation type="journal article" date="2018" name="Front. Plant Sci.">
        <title>Red Clover (Trifolium pratense) and Zigzag Clover (T. medium) - A Picture of Genomic Similarities and Differences.</title>
        <authorList>
            <person name="Dluhosova J."/>
            <person name="Istvanek J."/>
            <person name="Nedelnik J."/>
            <person name="Repkova J."/>
        </authorList>
    </citation>
    <scope>NUCLEOTIDE SEQUENCE [LARGE SCALE GENOMIC DNA]</scope>
    <source>
        <strain evidence="3">cv. 10/8</strain>
        <tissue evidence="2">Leaf</tissue>
    </source>
</reference>
<evidence type="ECO:0000256" key="1">
    <source>
        <dbReference type="SAM" id="MobiDB-lite"/>
    </source>
</evidence>
<dbReference type="Proteomes" id="UP000265520">
    <property type="component" value="Unassembled WGS sequence"/>
</dbReference>
<feature type="region of interest" description="Disordered" evidence="1">
    <location>
        <begin position="41"/>
        <end position="71"/>
    </location>
</feature>
<sequence length="100" mass="10808">DDEAGSSAAGSSQRRSTRAQVQEPHELEGEVVGQILNADADLASDGDGVDDAVQPQPREAPEEGYGGGPRDMSLLHAYHKHRAIAIWDATSPEDQLYNYY</sequence>
<proteinExistence type="predicted"/>
<protein>
    <submittedName>
        <fullName evidence="2">Uncharacterized protein</fullName>
    </submittedName>
</protein>
<gene>
    <name evidence="2" type="ORF">A2U01_0011877</name>
</gene>
<feature type="non-terminal residue" evidence="2">
    <location>
        <position position="1"/>
    </location>
</feature>
<feature type="compositionally biased region" description="Low complexity" evidence="1">
    <location>
        <begin position="1"/>
        <end position="20"/>
    </location>
</feature>
<comment type="caution">
    <text evidence="2">The sequence shown here is derived from an EMBL/GenBank/DDBJ whole genome shotgun (WGS) entry which is preliminary data.</text>
</comment>
<dbReference type="AlphaFoldDB" id="A0A392MUH0"/>
<name>A0A392MUH0_9FABA</name>
<evidence type="ECO:0000313" key="2">
    <source>
        <dbReference type="EMBL" id="MCH90953.1"/>
    </source>
</evidence>
<organism evidence="2 3">
    <name type="scientific">Trifolium medium</name>
    <dbReference type="NCBI Taxonomy" id="97028"/>
    <lineage>
        <taxon>Eukaryota</taxon>
        <taxon>Viridiplantae</taxon>
        <taxon>Streptophyta</taxon>
        <taxon>Embryophyta</taxon>
        <taxon>Tracheophyta</taxon>
        <taxon>Spermatophyta</taxon>
        <taxon>Magnoliopsida</taxon>
        <taxon>eudicotyledons</taxon>
        <taxon>Gunneridae</taxon>
        <taxon>Pentapetalae</taxon>
        <taxon>rosids</taxon>
        <taxon>fabids</taxon>
        <taxon>Fabales</taxon>
        <taxon>Fabaceae</taxon>
        <taxon>Papilionoideae</taxon>
        <taxon>50 kb inversion clade</taxon>
        <taxon>NPAAA clade</taxon>
        <taxon>Hologalegina</taxon>
        <taxon>IRL clade</taxon>
        <taxon>Trifolieae</taxon>
        <taxon>Trifolium</taxon>
    </lineage>
</organism>
<accession>A0A392MUH0</accession>
<evidence type="ECO:0000313" key="3">
    <source>
        <dbReference type="Proteomes" id="UP000265520"/>
    </source>
</evidence>
<feature type="region of interest" description="Disordered" evidence="1">
    <location>
        <begin position="1"/>
        <end position="28"/>
    </location>
</feature>
<keyword evidence="3" id="KW-1185">Reference proteome</keyword>